<dbReference type="PROSITE" id="PS50088">
    <property type="entry name" value="ANK_REPEAT"/>
    <property type="match status" value="3"/>
</dbReference>
<evidence type="ECO:0000256" key="7">
    <source>
        <dbReference type="PROSITE-ProRule" id="PRU00023"/>
    </source>
</evidence>
<feature type="region of interest" description="Disordered" evidence="8">
    <location>
        <begin position="385"/>
        <end position="426"/>
    </location>
</feature>
<feature type="repeat" description="ANK" evidence="7">
    <location>
        <begin position="188"/>
        <end position="213"/>
    </location>
</feature>
<evidence type="ECO:0000256" key="8">
    <source>
        <dbReference type="SAM" id="MobiDB-lite"/>
    </source>
</evidence>
<evidence type="ECO:0000256" key="3">
    <source>
        <dbReference type="ARBA" id="ARBA00022737"/>
    </source>
</evidence>
<feature type="transmembrane region" description="Helical" evidence="9">
    <location>
        <begin position="526"/>
        <end position="546"/>
    </location>
</feature>
<name>A0AAV9DSZ8_ACOCL</name>
<comment type="caution">
    <text evidence="11">The sequence shown here is derived from an EMBL/GenBank/DDBJ whole genome shotgun (WGS) entry which is preliminary data.</text>
</comment>
<keyword evidence="6 9" id="KW-0472">Membrane</keyword>
<keyword evidence="12" id="KW-1185">Reference proteome</keyword>
<feature type="compositionally biased region" description="Acidic residues" evidence="8">
    <location>
        <begin position="410"/>
        <end position="421"/>
    </location>
</feature>
<evidence type="ECO:0000256" key="9">
    <source>
        <dbReference type="SAM" id="Phobius"/>
    </source>
</evidence>
<evidence type="ECO:0000256" key="6">
    <source>
        <dbReference type="ARBA" id="ARBA00023136"/>
    </source>
</evidence>
<feature type="repeat" description="ANK" evidence="7">
    <location>
        <begin position="226"/>
        <end position="249"/>
    </location>
</feature>
<feature type="region of interest" description="Disordered" evidence="8">
    <location>
        <begin position="1"/>
        <end position="20"/>
    </location>
</feature>
<keyword evidence="4 9" id="KW-1133">Transmembrane helix</keyword>
<reference evidence="11" key="1">
    <citation type="journal article" date="2023" name="Nat. Commun.">
        <title>Diploid and tetraploid genomes of Acorus and the evolution of monocots.</title>
        <authorList>
            <person name="Ma L."/>
            <person name="Liu K.W."/>
            <person name="Li Z."/>
            <person name="Hsiao Y.Y."/>
            <person name="Qi Y."/>
            <person name="Fu T."/>
            <person name="Tang G.D."/>
            <person name="Zhang D."/>
            <person name="Sun W.H."/>
            <person name="Liu D.K."/>
            <person name="Li Y."/>
            <person name="Chen G.Z."/>
            <person name="Liu X.D."/>
            <person name="Liao X.Y."/>
            <person name="Jiang Y.T."/>
            <person name="Yu X."/>
            <person name="Hao Y."/>
            <person name="Huang J."/>
            <person name="Zhao X.W."/>
            <person name="Ke S."/>
            <person name="Chen Y.Y."/>
            <person name="Wu W.L."/>
            <person name="Hsu J.L."/>
            <person name="Lin Y.F."/>
            <person name="Huang M.D."/>
            <person name="Li C.Y."/>
            <person name="Huang L."/>
            <person name="Wang Z.W."/>
            <person name="Zhao X."/>
            <person name="Zhong W.Y."/>
            <person name="Peng D.H."/>
            <person name="Ahmad S."/>
            <person name="Lan S."/>
            <person name="Zhang J.S."/>
            <person name="Tsai W.C."/>
            <person name="Van de Peer Y."/>
            <person name="Liu Z.J."/>
        </authorList>
    </citation>
    <scope>NUCLEOTIDE SEQUENCE</scope>
    <source>
        <strain evidence="11">CP</strain>
    </source>
</reference>
<dbReference type="SUPFAM" id="SSF48403">
    <property type="entry name" value="Ankyrin repeat"/>
    <property type="match status" value="1"/>
</dbReference>
<protein>
    <recommendedName>
        <fullName evidence="10">PGG domain-containing protein</fullName>
    </recommendedName>
</protein>
<feature type="domain" description="PGG" evidence="10">
    <location>
        <begin position="430"/>
        <end position="545"/>
    </location>
</feature>
<dbReference type="GO" id="GO:0005886">
    <property type="term" value="C:plasma membrane"/>
    <property type="evidence" value="ECO:0007669"/>
    <property type="project" value="TreeGrafter"/>
</dbReference>
<feature type="transmembrane region" description="Helical" evidence="9">
    <location>
        <begin position="480"/>
        <end position="506"/>
    </location>
</feature>
<accession>A0AAV9DSZ8</accession>
<sequence>MAFQLGKDQRDPTTTSTSANTLLARDPAENTALHLALMSGGPDDCHARRLSERHPQLIVTKNLAGNTPLHYALKTERYVTSPKQESNDSLFMHFMGVLEEEKKKDLEIGKRTMRLKANEAGESLLFLAADRGLLNSVKRLLTGRVLESDCTGPNGWTALHAAVFRRNMGIAEELLKCKPELNNIGDASGNTPLHYAVAYHESNMMELMLKSDATASKSIAYHKNVDGHTPLHVAAACGYMSMVKAIADKYPGCVTLTDNQGRTVLHVAVQADHLTVVKHILKHPQFAGLINDRDNDGNTPLHLAALNHNHVMVLFLSTSVRHKMDTNPMNSGGRTPRDILDTKIRYQEGDLKRIFAHYAGIYAPLRVLFIEAGGRHGPRLCDLAKKLKQSGKRRRPATTNKKPKARKDDGDSDLDEEDYDDDGGKGESRTLEKLASNLMLVAILIITVAFAAIITMPGGFESDPGNNTTTTTTNTTNNGYGGTAAFVLTDTLAFLLSFGAASRLIWTALTKGVESLIEDIRFAQGVVQAALVAMTLAFGTGAYCVLAHHCDWIAEVILGIVCVYTLHPFMELLPSLFGKSREALEALGLAYRSGPKSCAKRFPGKDRFPYPVGYHAVRCHAGSTYSMEIHEGLKGPVFVKKSCSRVKNWHGKRFSSKINGGENSFARIDFDLGSNMKEPKSFLVLEIHLYRVLRELVANVNGTAERSSRLSTFCNGTGKKEHETSTAFPKLLPYMCNQHSTGKRSRKYRKSNSTIACGKRFRSCDLVNDAQGETSSQRDETCSRGDGHDIETAQKEYCSSECEITLNEDPLSKNNLQIQCPGMSRTTVVPECESDGMQMTIASSCQNSVVAEAQGTFYQEINLRHI</sequence>
<feature type="transmembrane region" description="Helical" evidence="9">
    <location>
        <begin position="552"/>
        <end position="573"/>
    </location>
</feature>
<reference evidence="11" key="2">
    <citation type="submission" date="2023-06" db="EMBL/GenBank/DDBJ databases">
        <authorList>
            <person name="Ma L."/>
            <person name="Liu K.-W."/>
            <person name="Li Z."/>
            <person name="Hsiao Y.-Y."/>
            <person name="Qi Y."/>
            <person name="Fu T."/>
            <person name="Tang G."/>
            <person name="Zhang D."/>
            <person name="Sun W.-H."/>
            <person name="Liu D.-K."/>
            <person name="Li Y."/>
            <person name="Chen G.-Z."/>
            <person name="Liu X.-D."/>
            <person name="Liao X.-Y."/>
            <person name="Jiang Y.-T."/>
            <person name="Yu X."/>
            <person name="Hao Y."/>
            <person name="Huang J."/>
            <person name="Zhao X.-W."/>
            <person name="Ke S."/>
            <person name="Chen Y.-Y."/>
            <person name="Wu W.-L."/>
            <person name="Hsu J.-L."/>
            <person name="Lin Y.-F."/>
            <person name="Huang M.-D."/>
            <person name="Li C.-Y."/>
            <person name="Huang L."/>
            <person name="Wang Z.-W."/>
            <person name="Zhao X."/>
            <person name="Zhong W.-Y."/>
            <person name="Peng D.-H."/>
            <person name="Ahmad S."/>
            <person name="Lan S."/>
            <person name="Zhang J.-S."/>
            <person name="Tsai W.-C."/>
            <person name="Van De Peer Y."/>
            <person name="Liu Z.-J."/>
        </authorList>
    </citation>
    <scope>NUCLEOTIDE SEQUENCE</scope>
    <source>
        <strain evidence="11">CP</strain>
        <tissue evidence="11">Leaves</tissue>
    </source>
</reference>
<evidence type="ECO:0000256" key="4">
    <source>
        <dbReference type="ARBA" id="ARBA00022989"/>
    </source>
</evidence>
<dbReference type="PANTHER" id="PTHR24186:SF50">
    <property type="entry name" value="ANKYRIN REPEAT-CONTAINING PROTEIN ITN1-LIKE ISOFORM X1"/>
    <property type="match status" value="1"/>
</dbReference>
<dbReference type="PROSITE" id="PS50297">
    <property type="entry name" value="ANK_REP_REGION"/>
    <property type="match status" value="3"/>
</dbReference>
<dbReference type="Pfam" id="PF00023">
    <property type="entry name" value="Ank"/>
    <property type="match status" value="1"/>
</dbReference>
<dbReference type="SMART" id="SM00248">
    <property type="entry name" value="ANK"/>
    <property type="match status" value="7"/>
</dbReference>
<dbReference type="PANTHER" id="PTHR24186">
    <property type="entry name" value="PROTEIN PHOSPHATASE 1 REGULATORY SUBUNIT"/>
    <property type="match status" value="1"/>
</dbReference>
<evidence type="ECO:0000256" key="2">
    <source>
        <dbReference type="ARBA" id="ARBA00022692"/>
    </source>
</evidence>
<feature type="transmembrane region" description="Helical" evidence="9">
    <location>
        <begin position="438"/>
        <end position="460"/>
    </location>
</feature>
<proteinExistence type="predicted"/>
<dbReference type="EMBL" id="JAUJYO010000011">
    <property type="protein sequence ID" value="KAK1304031.1"/>
    <property type="molecule type" value="Genomic_DNA"/>
</dbReference>
<dbReference type="InterPro" id="IPR026961">
    <property type="entry name" value="PGG_dom"/>
</dbReference>
<organism evidence="11 12">
    <name type="scientific">Acorus calamus</name>
    <name type="common">Sweet flag</name>
    <dbReference type="NCBI Taxonomy" id="4465"/>
    <lineage>
        <taxon>Eukaryota</taxon>
        <taxon>Viridiplantae</taxon>
        <taxon>Streptophyta</taxon>
        <taxon>Embryophyta</taxon>
        <taxon>Tracheophyta</taxon>
        <taxon>Spermatophyta</taxon>
        <taxon>Magnoliopsida</taxon>
        <taxon>Liliopsida</taxon>
        <taxon>Acoraceae</taxon>
        <taxon>Acorus</taxon>
    </lineage>
</organism>
<evidence type="ECO:0000256" key="5">
    <source>
        <dbReference type="ARBA" id="ARBA00023043"/>
    </source>
</evidence>
<dbReference type="Gene3D" id="1.25.40.20">
    <property type="entry name" value="Ankyrin repeat-containing domain"/>
    <property type="match status" value="2"/>
</dbReference>
<evidence type="ECO:0000313" key="11">
    <source>
        <dbReference type="EMBL" id="KAK1304031.1"/>
    </source>
</evidence>
<gene>
    <name evidence="11" type="ORF">QJS10_CPB11g01203</name>
</gene>
<comment type="subcellular location">
    <subcellularLocation>
        <location evidence="1">Membrane</location>
        <topology evidence="1">Multi-pass membrane protein</topology>
    </subcellularLocation>
</comment>
<feature type="repeat" description="ANK" evidence="7">
    <location>
        <begin position="260"/>
        <end position="283"/>
    </location>
</feature>
<feature type="compositionally biased region" description="Basic residues" evidence="8">
    <location>
        <begin position="386"/>
        <end position="405"/>
    </location>
</feature>
<dbReference type="InterPro" id="IPR036770">
    <property type="entry name" value="Ankyrin_rpt-contain_sf"/>
</dbReference>
<evidence type="ECO:0000259" key="10">
    <source>
        <dbReference type="Pfam" id="PF13962"/>
    </source>
</evidence>
<keyword evidence="5 7" id="KW-0040">ANK repeat</keyword>
<keyword evidence="2 9" id="KW-0812">Transmembrane</keyword>
<dbReference type="AlphaFoldDB" id="A0AAV9DSZ8"/>
<dbReference type="Pfam" id="PF13962">
    <property type="entry name" value="PGG"/>
    <property type="match status" value="1"/>
</dbReference>
<keyword evidence="3" id="KW-0677">Repeat</keyword>
<evidence type="ECO:0000313" key="12">
    <source>
        <dbReference type="Proteomes" id="UP001180020"/>
    </source>
</evidence>
<dbReference type="InterPro" id="IPR002110">
    <property type="entry name" value="Ankyrin_rpt"/>
</dbReference>
<dbReference type="Pfam" id="PF12796">
    <property type="entry name" value="Ank_2"/>
    <property type="match status" value="2"/>
</dbReference>
<evidence type="ECO:0000256" key="1">
    <source>
        <dbReference type="ARBA" id="ARBA00004141"/>
    </source>
</evidence>
<dbReference type="Proteomes" id="UP001180020">
    <property type="component" value="Unassembled WGS sequence"/>
</dbReference>